<keyword evidence="3" id="KW-1185">Reference proteome</keyword>
<evidence type="ECO:0000259" key="1">
    <source>
        <dbReference type="Pfam" id="PF12229"/>
    </source>
</evidence>
<name>A0A6L6XU00_9ACTN</name>
<dbReference type="EMBL" id="WSEK01000004">
    <property type="protein sequence ID" value="MVQ50894.1"/>
    <property type="molecule type" value="Genomic_DNA"/>
</dbReference>
<dbReference type="Pfam" id="PF12229">
    <property type="entry name" value="PG_binding_4"/>
    <property type="match status" value="1"/>
</dbReference>
<protein>
    <recommendedName>
        <fullName evidence="1">YoaR-like putative peptidoglycan binding domain-containing protein</fullName>
    </recommendedName>
</protein>
<proteinExistence type="predicted"/>
<dbReference type="AlphaFoldDB" id="A0A6L6XU00"/>
<reference evidence="2 3" key="1">
    <citation type="submission" date="2019-12" db="EMBL/GenBank/DDBJ databases">
        <authorList>
            <person name="Huq M.A."/>
        </authorList>
    </citation>
    <scope>NUCLEOTIDE SEQUENCE [LARGE SCALE GENOMIC DNA]</scope>
    <source>
        <strain evidence="2 3">MAH-18</strain>
    </source>
</reference>
<feature type="domain" description="YoaR-like putative peptidoglycan binding" evidence="1">
    <location>
        <begin position="89"/>
        <end position="186"/>
    </location>
</feature>
<dbReference type="PANTHER" id="PTHR35788:SF1">
    <property type="entry name" value="EXPORTED PROTEIN"/>
    <property type="match status" value="1"/>
</dbReference>
<evidence type="ECO:0000313" key="2">
    <source>
        <dbReference type="EMBL" id="MVQ50894.1"/>
    </source>
</evidence>
<dbReference type="InterPro" id="IPR052913">
    <property type="entry name" value="Glycopeptide_resist_protein"/>
</dbReference>
<sequence length="579" mass="61083">MTNNGGARDSAGGKVVLLLLGGLLLLAGLAYAAAYAGAGDKVPRGATVAGVAIGDRSPEEAEEALRAGLADRAKRPVTVTVDDTEVQVDPASAGLTVDYAATVAEAGGGRSLAPARLWDYWTGGGAEEPVVEVDDAAMAAALDDVATRAGTAPVDGAVAFKHGRVVVTDAQPGSGFDTDQAAALVGAAWLDPDAPVVELPTEVTQPEIDDEAVQAAVDAFANPAMSAPVTLVFGDSPVVLDPKDYSAAISMKAEGGALVPELDTRRLTRLVESGVSEEDKPVDATVELVDGEPTVVPAKPGVTFDPADVSAAFLELVTREGDARKMEVEATVAEPEFTTEDAEALGIKEKVSSFTTHYPYAEYRNTNIGRAAEIIDGTILKPGETFSLNDTVGERTRENGFTEGFIISNGIFKEDLGGGVSQMATTTFNAMFFAGLKDIEHKPHSFYIDRYPVGREATVAWGSVDLRFQNDTDHGVLIHATVQPSTPSSQGVVTVSMYSTKTWDITTTTSDRYNYRAPKTRTLDTPDCYPNTGYSGFDVDVTRYFHEPGSDEVVKSEKFHTAYTPSDTVVCKPPKQGDA</sequence>
<dbReference type="PANTHER" id="PTHR35788">
    <property type="entry name" value="EXPORTED PROTEIN-RELATED"/>
    <property type="match status" value="1"/>
</dbReference>
<dbReference type="Proteomes" id="UP000473525">
    <property type="component" value="Unassembled WGS sequence"/>
</dbReference>
<gene>
    <name evidence="2" type="ORF">GON03_17040</name>
</gene>
<accession>A0A6L6XU00</accession>
<organism evidence="2 3">
    <name type="scientific">Nocardioides agri</name>
    <dbReference type="NCBI Taxonomy" id="2682843"/>
    <lineage>
        <taxon>Bacteria</taxon>
        <taxon>Bacillati</taxon>
        <taxon>Actinomycetota</taxon>
        <taxon>Actinomycetes</taxon>
        <taxon>Propionibacteriales</taxon>
        <taxon>Nocardioidaceae</taxon>
        <taxon>Nocardioides</taxon>
    </lineage>
</organism>
<dbReference type="InterPro" id="IPR022029">
    <property type="entry name" value="YoaR-like_PG-bd"/>
</dbReference>
<dbReference type="RefSeq" id="WP_157344069.1">
    <property type="nucleotide sequence ID" value="NZ_WSEK01000004.1"/>
</dbReference>
<dbReference type="InterPro" id="IPR007391">
    <property type="entry name" value="Vancomycin_resist_VanW"/>
</dbReference>
<dbReference type="Pfam" id="PF04294">
    <property type="entry name" value="VanW"/>
    <property type="match status" value="1"/>
</dbReference>
<evidence type="ECO:0000313" key="3">
    <source>
        <dbReference type="Proteomes" id="UP000473525"/>
    </source>
</evidence>
<comment type="caution">
    <text evidence="2">The sequence shown here is derived from an EMBL/GenBank/DDBJ whole genome shotgun (WGS) entry which is preliminary data.</text>
</comment>